<evidence type="ECO:0000256" key="8">
    <source>
        <dbReference type="RuleBase" id="RU000304"/>
    </source>
</evidence>
<evidence type="ECO:0000256" key="2">
    <source>
        <dbReference type="ARBA" id="ARBA00022741"/>
    </source>
</evidence>
<gene>
    <name evidence="11" type="ORF">COEREDRAFT_82940</name>
</gene>
<dbReference type="InterPro" id="IPR017441">
    <property type="entry name" value="Protein_kinase_ATP_BS"/>
</dbReference>
<dbReference type="PIRSF" id="PIRSF000615">
    <property type="entry name" value="TyrPK_CSF1-R"/>
    <property type="match status" value="1"/>
</dbReference>
<sequence length="356" mass="38403">MGVGQSEDGVAVGQPEDAAQAQGSSVGDAVRALFAKYGIGPGGVRFQWIKGKLIGRGSFGHVHVAINAGTGEVIAVKQIRVARRVRAAEAEDARQRAQQLAAAQMMYTEVAVLRDLDHENIVQLLGFEVAGGVMSMFLEYVAGGTVQSLVQQHGPLHEPTVHSFVAQIARGLAYLHACAIVHRDIKGANILVDETGTCKISDFGISRKADRERLVEEVRAIPADPAKSVTPADPAKPAKPAPSRMLGTVPFMAPEVVRSSEYSAAADIWAFGCVVVQMWSGRQPWDDLQEPQVFFKLGRGEAPSIPDDLTDAGLDFCKKCFATDPRRRWSANHLAGLPFAHVSPTYEYPYRADFSA</sequence>
<evidence type="ECO:0000256" key="5">
    <source>
        <dbReference type="PIRSR" id="PIRSR000615-1"/>
    </source>
</evidence>
<dbReference type="EMBL" id="KZ303521">
    <property type="protein sequence ID" value="PIA14115.1"/>
    <property type="molecule type" value="Genomic_DNA"/>
</dbReference>
<feature type="region of interest" description="Disordered" evidence="9">
    <location>
        <begin position="1"/>
        <end position="23"/>
    </location>
</feature>
<evidence type="ECO:0000256" key="3">
    <source>
        <dbReference type="ARBA" id="ARBA00022777"/>
    </source>
</evidence>
<keyword evidence="2 7" id="KW-0547">Nucleotide-binding</keyword>
<keyword evidence="12" id="KW-1185">Reference proteome</keyword>
<accession>A0A2G5B532</accession>
<keyword evidence="1" id="KW-0808">Transferase</keyword>
<dbReference type="Gene3D" id="1.10.510.10">
    <property type="entry name" value="Transferase(Phosphotransferase) domain 1"/>
    <property type="match status" value="1"/>
</dbReference>
<dbReference type="Proteomes" id="UP000242474">
    <property type="component" value="Unassembled WGS sequence"/>
</dbReference>
<dbReference type="Gene3D" id="3.30.200.20">
    <property type="entry name" value="Phosphorylase Kinase, domain 1"/>
    <property type="match status" value="1"/>
</dbReference>
<feature type="binding site" evidence="6">
    <location>
        <position position="189"/>
    </location>
    <ligand>
        <name>Mg(2+)</name>
        <dbReference type="ChEBI" id="CHEBI:18420"/>
    </ligand>
</feature>
<dbReference type="GO" id="GO:0005524">
    <property type="term" value="F:ATP binding"/>
    <property type="evidence" value="ECO:0007669"/>
    <property type="project" value="UniProtKB-UniRule"/>
</dbReference>
<feature type="active site" description="Proton acceptor" evidence="5">
    <location>
        <position position="184"/>
    </location>
</feature>
<dbReference type="GO" id="GO:0004674">
    <property type="term" value="F:protein serine/threonine kinase activity"/>
    <property type="evidence" value="ECO:0007669"/>
    <property type="project" value="UniProtKB-KW"/>
</dbReference>
<dbReference type="PROSITE" id="PS00107">
    <property type="entry name" value="PROTEIN_KINASE_ATP"/>
    <property type="match status" value="1"/>
</dbReference>
<dbReference type="InterPro" id="IPR050538">
    <property type="entry name" value="MAP_kinase_kinase_kinase"/>
</dbReference>
<organism evidence="11 12">
    <name type="scientific">Coemansia reversa (strain ATCC 12441 / NRRL 1564)</name>
    <dbReference type="NCBI Taxonomy" id="763665"/>
    <lineage>
        <taxon>Eukaryota</taxon>
        <taxon>Fungi</taxon>
        <taxon>Fungi incertae sedis</taxon>
        <taxon>Zoopagomycota</taxon>
        <taxon>Kickxellomycotina</taxon>
        <taxon>Kickxellomycetes</taxon>
        <taxon>Kickxellales</taxon>
        <taxon>Kickxellaceae</taxon>
        <taxon>Coemansia</taxon>
    </lineage>
</organism>
<feature type="binding site" evidence="6">
    <location>
        <position position="202"/>
    </location>
    <ligand>
        <name>Mg(2+)</name>
        <dbReference type="ChEBI" id="CHEBI:18420"/>
    </ligand>
</feature>
<keyword evidence="6" id="KW-0460">Magnesium</keyword>
<evidence type="ECO:0000259" key="10">
    <source>
        <dbReference type="PROSITE" id="PS50011"/>
    </source>
</evidence>
<dbReference type="Pfam" id="PF00069">
    <property type="entry name" value="Pkinase"/>
    <property type="match status" value="1"/>
</dbReference>
<dbReference type="GO" id="GO:0046872">
    <property type="term" value="F:metal ion binding"/>
    <property type="evidence" value="ECO:0007669"/>
    <property type="project" value="UniProtKB-KW"/>
</dbReference>
<dbReference type="PANTHER" id="PTHR48016">
    <property type="entry name" value="MAP KINASE KINASE KINASE SSK2-RELATED-RELATED"/>
    <property type="match status" value="1"/>
</dbReference>
<proteinExistence type="inferred from homology"/>
<dbReference type="STRING" id="763665.A0A2G5B532"/>
<feature type="binding site" evidence="7">
    <location>
        <position position="77"/>
    </location>
    <ligand>
        <name>ATP</name>
        <dbReference type="ChEBI" id="CHEBI:30616"/>
    </ligand>
</feature>
<dbReference type="PROSITE" id="PS00108">
    <property type="entry name" value="PROTEIN_KINASE_ST"/>
    <property type="match status" value="1"/>
</dbReference>
<evidence type="ECO:0000256" key="7">
    <source>
        <dbReference type="PROSITE-ProRule" id="PRU10141"/>
    </source>
</evidence>
<keyword evidence="8" id="KW-0723">Serine/threonine-protein kinase</keyword>
<evidence type="ECO:0000313" key="12">
    <source>
        <dbReference type="Proteomes" id="UP000242474"/>
    </source>
</evidence>
<protein>
    <submittedName>
        <fullName evidence="11">Pkinase-domain-containing protein</fullName>
    </submittedName>
</protein>
<evidence type="ECO:0000313" key="11">
    <source>
        <dbReference type="EMBL" id="PIA14115.1"/>
    </source>
</evidence>
<comment type="similarity">
    <text evidence="8">Belongs to the protein kinase superfamily.</text>
</comment>
<keyword evidence="3 11" id="KW-0418">Kinase</keyword>
<dbReference type="InterPro" id="IPR008271">
    <property type="entry name" value="Ser/Thr_kinase_AS"/>
</dbReference>
<evidence type="ECO:0000256" key="6">
    <source>
        <dbReference type="PIRSR" id="PIRSR000615-3"/>
    </source>
</evidence>
<dbReference type="PROSITE" id="PS50011">
    <property type="entry name" value="PROTEIN_KINASE_DOM"/>
    <property type="match status" value="1"/>
</dbReference>
<dbReference type="CDD" id="cd06606">
    <property type="entry name" value="STKc_MAPKKK"/>
    <property type="match status" value="1"/>
</dbReference>
<evidence type="ECO:0000256" key="1">
    <source>
        <dbReference type="ARBA" id="ARBA00022679"/>
    </source>
</evidence>
<dbReference type="AlphaFoldDB" id="A0A2G5B532"/>
<keyword evidence="6" id="KW-0479">Metal-binding</keyword>
<dbReference type="OrthoDB" id="266718at2759"/>
<dbReference type="InterPro" id="IPR011009">
    <property type="entry name" value="Kinase-like_dom_sf"/>
</dbReference>
<dbReference type="PANTHER" id="PTHR48016:SF56">
    <property type="entry name" value="MAPKK KINASE"/>
    <property type="match status" value="1"/>
</dbReference>
<evidence type="ECO:0000256" key="9">
    <source>
        <dbReference type="SAM" id="MobiDB-lite"/>
    </source>
</evidence>
<dbReference type="GO" id="GO:0000165">
    <property type="term" value="P:MAPK cascade"/>
    <property type="evidence" value="ECO:0007669"/>
    <property type="project" value="UniProtKB-ARBA"/>
</dbReference>
<name>A0A2G5B532_COERN</name>
<feature type="domain" description="Protein kinase" evidence="10">
    <location>
        <begin position="48"/>
        <end position="340"/>
    </location>
</feature>
<dbReference type="SMART" id="SM00220">
    <property type="entry name" value="S_TKc"/>
    <property type="match status" value="1"/>
</dbReference>
<evidence type="ECO:0000256" key="4">
    <source>
        <dbReference type="ARBA" id="ARBA00022840"/>
    </source>
</evidence>
<reference evidence="11 12" key="1">
    <citation type="journal article" date="2015" name="Genome Biol. Evol.">
        <title>Phylogenomic analyses indicate that early fungi evolved digesting cell walls of algal ancestors of land plants.</title>
        <authorList>
            <person name="Chang Y."/>
            <person name="Wang S."/>
            <person name="Sekimoto S."/>
            <person name="Aerts A.L."/>
            <person name="Choi C."/>
            <person name="Clum A."/>
            <person name="LaButti K.M."/>
            <person name="Lindquist E.A."/>
            <person name="Yee Ngan C."/>
            <person name="Ohm R.A."/>
            <person name="Salamov A.A."/>
            <person name="Grigoriev I.V."/>
            <person name="Spatafora J.W."/>
            <person name="Berbee M.L."/>
        </authorList>
    </citation>
    <scope>NUCLEOTIDE SEQUENCE [LARGE SCALE GENOMIC DNA]</scope>
    <source>
        <strain evidence="11 12">NRRL 1564</strain>
    </source>
</reference>
<keyword evidence="4 7" id="KW-0067">ATP-binding</keyword>
<dbReference type="InterPro" id="IPR000719">
    <property type="entry name" value="Prot_kinase_dom"/>
</dbReference>
<dbReference type="SUPFAM" id="SSF56112">
    <property type="entry name" value="Protein kinase-like (PK-like)"/>
    <property type="match status" value="1"/>
</dbReference>